<feature type="chain" id="PRO_5045602377" description="Sensor of ECF-type sigma factor" evidence="1">
    <location>
        <begin position="23"/>
        <end position="157"/>
    </location>
</feature>
<reference evidence="2 3" key="1">
    <citation type="submission" date="2020-09" db="EMBL/GenBank/DDBJ databases">
        <title>Novel species of Mucilaginibacter isolated from a glacier on the Tibetan Plateau.</title>
        <authorList>
            <person name="Liu Q."/>
            <person name="Xin Y.-H."/>
        </authorList>
    </citation>
    <scope>NUCLEOTIDE SEQUENCE [LARGE SCALE GENOMIC DNA]</scope>
    <source>
        <strain evidence="2 3">CGMCC 1.13878</strain>
    </source>
</reference>
<dbReference type="RefSeq" id="WP_191173715.1">
    <property type="nucleotide sequence ID" value="NZ_JACWMW010000001.1"/>
</dbReference>
<evidence type="ECO:0000313" key="3">
    <source>
        <dbReference type="Proteomes" id="UP000618754"/>
    </source>
</evidence>
<evidence type="ECO:0000313" key="2">
    <source>
        <dbReference type="EMBL" id="MBD1383798.1"/>
    </source>
</evidence>
<gene>
    <name evidence="2" type="ORF">IDJ75_00790</name>
</gene>
<protein>
    <recommendedName>
        <fullName evidence="4">Sensor of ECF-type sigma factor</fullName>
    </recommendedName>
</protein>
<evidence type="ECO:0008006" key="4">
    <source>
        <dbReference type="Google" id="ProtNLM"/>
    </source>
</evidence>
<dbReference type="Proteomes" id="UP000618754">
    <property type="component" value="Unassembled WGS sequence"/>
</dbReference>
<organism evidence="2 3">
    <name type="scientific">Mucilaginibacter rigui</name>
    <dbReference type="NCBI Taxonomy" id="534635"/>
    <lineage>
        <taxon>Bacteria</taxon>
        <taxon>Pseudomonadati</taxon>
        <taxon>Bacteroidota</taxon>
        <taxon>Sphingobacteriia</taxon>
        <taxon>Sphingobacteriales</taxon>
        <taxon>Sphingobacteriaceae</taxon>
        <taxon>Mucilaginibacter</taxon>
    </lineage>
</organism>
<dbReference type="EMBL" id="JACWMW010000001">
    <property type="protein sequence ID" value="MBD1383798.1"/>
    <property type="molecule type" value="Genomic_DNA"/>
</dbReference>
<accession>A0ABR7WZL3</accession>
<evidence type="ECO:0000256" key="1">
    <source>
        <dbReference type="SAM" id="SignalP"/>
    </source>
</evidence>
<proteinExistence type="predicted"/>
<sequence>MNRLFRYIFFLLVFAVSYDDAAAQVSNFRRPAPVAKSRVVRNPKLQAARDKFIAQQLALTTGESRKFWPLYRQYQEDLTAIKILKKQNNSSSSVNGMDQIDKELEYDNQMVIIRKHYRDEFLKILSPEKVSTLYKSEDEFKNELIRQISERSVRAGN</sequence>
<comment type="caution">
    <text evidence="2">The sequence shown here is derived from an EMBL/GenBank/DDBJ whole genome shotgun (WGS) entry which is preliminary data.</text>
</comment>
<name>A0ABR7WZL3_9SPHI</name>
<keyword evidence="1" id="KW-0732">Signal</keyword>
<keyword evidence="3" id="KW-1185">Reference proteome</keyword>
<feature type="signal peptide" evidence="1">
    <location>
        <begin position="1"/>
        <end position="22"/>
    </location>
</feature>